<evidence type="ECO:0000313" key="2">
    <source>
        <dbReference type="Proteomes" id="UP000708208"/>
    </source>
</evidence>
<name>A0A8J2NQJ7_9HEXA</name>
<comment type="caution">
    <text evidence="1">The sequence shown here is derived from an EMBL/GenBank/DDBJ whole genome shotgun (WGS) entry which is preliminary data.</text>
</comment>
<dbReference type="EMBL" id="CAJVCH010003204">
    <property type="protein sequence ID" value="CAG7647689.1"/>
    <property type="molecule type" value="Genomic_DNA"/>
</dbReference>
<evidence type="ECO:0000313" key="1">
    <source>
        <dbReference type="EMBL" id="CAG7647689.1"/>
    </source>
</evidence>
<reference evidence="1" key="1">
    <citation type="submission" date="2021-06" db="EMBL/GenBank/DDBJ databases">
        <authorList>
            <person name="Hodson N. C."/>
            <person name="Mongue J. A."/>
            <person name="Jaron S. K."/>
        </authorList>
    </citation>
    <scope>NUCLEOTIDE SEQUENCE</scope>
</reference>
<sequence length="70" mass="7891">MQDMCFRVCMSHLALLAQAKLVVLFQIICTLACAKSIGPVFLIPGLRSLRRQSINQRAIIKPGIIRNWSH</sequence>
<gene>
    <name evidence="1" type="ORF">AFUS01_LOCUS635</name>
</gene>
<proteinExistence type="predicted"/>
<keyword evidence="2" id="KW-1185">Reference proteome</keyword>
<accession>A0A8J2NQJ7</accession>
<dbReference type="AlphaFoldDB" id="A0A8J2NQJ7"/>
<protein>
    <submittedName>
        <fullName evidence="1">Uncharacterized protein</fullName>
    </submittedName>
</protein>
<organism evidence="1 2">
    <name type="scientific">Allacma fusca</name>
    <dbReference type="NCBI Taxonomy" id="39272"/>
    <lineage>
        <taxon>Eukaryota</taxon>
        <taxon>Metazoa</taxon>
        <taxon>Ecdysozoa</taxon>
        <taxon>Arthropoda</taxon>
        <taxon>Hexapoda</taxon>
        <taxon>Collembola</taxon>
        <taxon>Symphypleona</taxon>
        <taxon>Sminthuridae</taxon>
        <taxon>Allacma</taxon>
    </lineage>
</organism>
<dbReference type="Proteomes" id="UP000708208">
    <property type="component" value="Unassembled WGS sequence"/>
</dbReference>